<sequence length="176" mass="20587">MTCCKEKVVLVAVYEEKPKKRRLTTRKNDNIKHHHHHHLHVHPSKNGEGNRRAELLSYSQRLREASKLKASTPDSHCPKSLVASITNNQETKTQVHDVQKEQKLKKKSRPLDMKSILKCFAMSHAKRKVKKKKKKKKSMDSTSNKANVMMKRFNARTQKGARRFFSKLKAFIQKHR</sequence>
<dbReference type="EMBL" id="CM042026">
    <property type="protein sequence ID" value="KAI3804390.1"/>
    <property type="molecule type" value="Genomic_DNA"/>
</dbReference>
<evidence type="ECO:0000313" key="1">
    <source>
        <dbReference type="EMBL" id="KAI3804390.1"/>
    </source>
</evidence>
<dbReference type="Proteomes" id="UP001056120">
    <property type="component" value="Linkage Group LG09"/>
</dbReference>
<accession>A0ACB9I8R9</accession>
<protein>
    <submittedName>
        <fullName evidence="1">Uncharacterized protein</fullName>
    </submittedName>
</protein>
<gene>
    <name evidence="1" type="ORF">L1987_25889</name>
</gene>
<comment type="caution">
    <text evidence="1">The sequence shown here is derived from an EMBL/GenBank/DDBJ whole genome shotgun (WGS) entry which is preliminary data.</text>
</comment>
<keyword evidence="2" id="KW-1185">Reference proteome</keyword>
<name>A0ACB9I8R9_9ASTR</name>
<organism evidence="1 2">
    <name type="scientific">Smallanthus sonchifolius</name>
    <dbReference type="NCBI Taxonomy" id="185202"/>
    <lineage>
        <taxon>Eukaryota</taxon>
        <taxon>Viridiplantae</taxon>
        <taxon>Streptophyta</taxon>
        <taxon>Embryophyta</taxon>
        <taxon>Tracheophyta</taxon>
        <taxon>Spermatophyta</taxon>
        <taxon>Magnoliopsida</taxon>
        <taxon>eudicotyledons</taxon>
        <taxon>Gunneridae</taxon>
        <taxon>Pentapetalae</taxon>
        <taxon>asterids</taxon>
        <taxon>campanulids</taxon>
        <taxon>Asterales</taxon>
        <taxon>Asteraceae</taxon>
        <taxon>Asteroideae</taxon>
        <taxon>Heliantheae alliance</taxon>
        <taxon>Millerieae</taxon>
        <taxon>Smallanthus</taxon>
    </lineage>
</organism>
<proteinExistence type="predicted"/>
<reference evidence="2" key="1">
    <citation type="journal article" date="2022" name="Mol. Ecol. Resour.">
        <title>The genomes of chicory, endive, great burdock and yacon provide insights into Asteraceae palaeo-polyploidization history and plant inulin production.</title>
        <authorList>
            <person name="Fan W."/>
            <person name="Wang S."/>
            <person name="Wang H."/>
            <person name="Wang A."/>
            <person name="Jiang F."/>
            <person name="Liu H."/>
            <person name="Zhao H."/>
            <person name="Xu D."/>
            <person name="Zhang Y."/>
        </authorList>
    </citation>
    <scope>NUCLEOTIDE SEQUENCE [LARGE SCALE GENOMIC DNA]</scope>
    <source>
        <strain evidence="2">cv. Yunnan</strain>
    </source>
</reference>
<reference evidence="1 2" key="2">
    <citation type="journal article" date="2022" name="Mol. Ecol. Resour.">
        <title>The genomes of chicory, endive, great burdock and yacon provide insights into Asteraceae paleo-polyploidization history and plant inulin production.</title>
        <authorList>
            <person name="Fan W."/>
            <person name="Wang S."/>
            <person name="Wang H."/>
            <person name="Wang A."/>
            <person name="Jiang F."/>
            <person name="Liu H."/>
            <person name="Zhao H."/>
            <person name="Xu D."/>
            <person name="Zhang Y."/>
        </authorList>
    </citation>
    <scope>NUCLEOTIDE SEQUENCE [LARGE SCALE GENOMIC DNA]</scope>
    <source>
        <strain evidence="2">cv. Yunnan</strain>
        <tissue evidence="1">Leaves</tissue>
    </source>
</reference>
<evidence type="ECO:0000313" key="2">
    <source>
        <dbReference type="Proteomes" id="UP001056120"/>
    </source>
</evidence>